<protein>
    <submittedName>
        <fullName evidence="2">CpsD/CapB family tyrosine-protein kinase</fullName>
    </submittedName>
</protein>
<sequence>MASINPFSTAAEQYRKIRTNIEFSSADKKIKSLVVTSSGPSEGKSTTAANLAIVFANTGSRVLLVDADLRRP</sequence>
<evidence type="ECO:0000259" key="1">
    <source>
        <dbReference type="Pfam" id="PF01656"/>
    </source>
</evidence>
<dbReference type="GO" id="GO:0005886">
    <property type="term" value="C:plasma membrane"/>
    <property type="evidence" value="ECO:0007669"/>
    <property type="project" value="TreeGrafter"/>
</dbReference>
<evidence type="ECO:0000313" key="3">
    <source>
        <dbReference type="Proteomes" id="UP001198806"/>
    </source>
</evidence>
<comment type="caution">
    <text evidence="2">The sequence shown here is derived from an EMBL/GenBank/DDBJ whole genome shotgun (WGS) entry which is preliminary data.</text>
</comment>
<dbReference type="Gene3D" id="3.40.50.300">
    <property type="entry name" value="P-loop containing nucleotide triphosphate hydrolases"/>
    <property type="match status" value="1"/>
</dbReference>
<accession>A0AAP2QBN6</accession>
<dbReference type="InterPro" id="IPR027417">
    <property type="entry name" value="P-loop_NTPase"/>
</dbReference>
<evidence type="ECO:0000313" key="2">
    <source>
        <dbReference type="EMBL" id="MCB6520512.1"/>
    </source>
</evidence>
<dbReference type="EMBL" id="JAJCNI010000200">
    <property type="protein sequence ID" value="MCB6520512.1"/>
    <property type="molecule type" value="Genomic_DNA"/>
</dbReference>
<dbReference type="Pfam" id="PF01656">
    <property type="entry name" value="CbiA"/>
    <property type="match status" value="1"/>
</dbReference>
<dbReference type="GO" id="GO:0004713">
    <property type="term" value="F:protein tyrosine kinase activity"/>
    <property type="evidence" value="ECO:0007669"/>
    <property type="project" value="TreeGrafter"/>
</dbReference>
<dbReference type="AlphaFoldDB" id="A0AAP2QBN6"/>
<dbReference type="InterPro" id="IPR002586">
    <property type="entry name" value="CobQ/CobB/MinD/ParA_Nub-bd_dom"/>
</dbReference>
<feature type="domain" description="CobQ/CobB/MinD/ParA nucleotide binding" evidence="1">
    <location>
        <begin position="34"/>
        <end position="69"/>
    </location>
</feature>
<organism evidence="2 3">
    <name type="scientific">Parabacteroides distasonis</name>
    <dbReference type="NCBI Taxonomy" id="823"/>
    <lineage>
        <taxon>Bacteria</taxon>
        <taxon>Pseudomonadati</taxon>
        <taxon>Bacteroidota</taxon>
        <taxon>Bacteroidia</taxon>
        <taxon>Bacteroidales</taxon>
        <taxon>Tannerellaceae</taxon>
        <taxon>Parabacteroides</taxon>
    </lineage>
</organism>
<feature type="non-terminal residue" evidence="2">
    <location>
        <position position="72"/>
    </location>
</feature>
<dbReference type="PANTHER" id="PTHR32309:SF13">
    <property type="entry name" value="FERRIC ENTEROBACTIN TRANSPORT PROTEIN FEPE"/>
    <property type="match status" value="1"/>
</dbReference>
<gene>
    <name evidence="2" type="ORF">LI194_22315</name>
</gene>
<dbReference type="Proteomes" id="UP001198806">
    <property type="component" value="Unassembled WGS sequence"/>
</dbReference>
<reference evidence="2" key="1">
    <citation type="submission" date="2021-10" db="EMBL/GenBank/DDBJ databases">
        <title>Collection of gut derived symbiotic bacterial strains cultured from healthy donors.</title>
        <authorList>
            <person name="Lin H."/>
            <person name="Littmann E."/>
            <person name="Kohout C."/>
            <person name="Pamer E.G."/>
        </authorList>
    </citation>
    <scope>NUCLEOTIDE SEQUENCE</scope>
    <source>
        <strain evidence="2">DFI.2.94</strain>
    </source>
</reference>
<keyword evidence="2" id="KW-0808">Transferase</keyword>
<proteinExistence type="predicted"/>
<dbReference type="PANTHER" id="PTHR32309">
    <property type="entry name" value="TYROSINE-PROTEIN KINASE"/>
    <property type="match status" value="1"/>
</dbReference>
<name>A0AAP2QBN6_PARDI</name>
<dbReference type="InterPro" id="IPR050445">
    <property type="entry name" value="Bact_polysacc_biosynth/exp"/>
</dbReference>
<dbReference type="SUPFAM" id="SSF52540">
    <property type="entry name" value="P-loop containing nucleoside triphosphate hydrolases"/>
    <property type="match status" value="1"/>
</dbReference>
<keyword evidence="2" id="KW-0418">Kinase</keyword>